<evidence type="ECO:0000256" key="2">
    <source>
        <dbReference type="SAM" id="Phobius"/>
    </source>
</evidence>
<feature type="region of interest" description="Disordered" evidence="1">
    <location>
        <begin position="25"/>
        <end position="58"/>
    </location>
</feature>
<feature type="transmembrane region" description="Helical" evidence="2">
    <location>
        <begin position="138"/>
        <end position="157"/>
    </location>
</feature>
<dbReference type="Pfam" id="PF10101">
    <property type="entry name" value="DUF2339"/>
    <property type="match status" value="1"/>
</dbReference>
<protein>
    <recommendedName>
        <fullName evidence="5">DUF2339 domain-containing protein</fullName>
    </recommendedName>
</protein>
<feature type="transmembrane region" description="Helical" evidence="2">
    <location>
        <begin position="82"/>
        <end position="99"/>
    </location>
</feature>
<feature type="transmembrane region" description="Helical" evidence="2">
    <location>
        <begin position="379"/>
        <end position="395"/>
    </location>
</feature>
<feature type="transmembrane region" description="Helical" evidence="2">
    <location>
        <begin position="268"/>
        <end position="287"/>
    </location>
</feature>
<feature type="transmembrane region" description="Helical" evidence="2">
    <location>
        <begin position="354"/>
        <end position="373"/>
    </location>
</feature>
<dbReference type="EMBL" id="BAABFL010000280">
    <property type="protein sequence ID" value="GAA4649726.1"/>
    <property type="molecule type" value="Genomic_DNA"/>
</dbReference>
<dbReference type="Proteomes" id="UP001500604">
    <property type="component" value="Unassembled WGS sequence"/>
</dbReference>
<feature type="transmembrane region" description="Helical" evidence="2">
    <location>
        <begin position="437"/>
        <end position="457"/>
    </location>
</feature>
<evidence type="ECO:0008006" key="5">
    <source>
        <dbReference type="Google" id="ProtNLM"/>
    </source>
</evidence>
<feature type="compositionally biased region" description="Polar residues" evidence="1">
    <location>
        <begin position="30"/>
        <end position="58"/>
    </location>
</feature>
<keyword evidence="2" id="KW-0472">Membrane</keyword>
<keyword evidence="4" id="KW-1185">Reference proteome</keyword>
<feature type="transmembrane region" description="Helical" evidence="2">
    <location>
        <begin position="111"/>
        <end position="131"/>
    </location>
</feature>
<feature type="transmembrane region" description="Helical" evidence="2">
    <location>
        <begin position="299"/>
        <end position="317"/>
    </location>
</feature>
<organism evidence="3 4">
    <name type="scientific">Kistimonas scapharcae</name>
    <dbReference type="NCBI Taxonomy" id="1036133"/>
    <lineage>
        <taxon>Bacteria</taxon>
        <taxon>Pseudomonadati</taxon>
        <taxon>Pseudomonadota</taxon>
        <taxon>Gammaproteobacteria</taxon>
        <taxon>Oceanospirillales</taxon>
        <taxon>Endozoicomonadaceae</taxon>
        <taxon>Kistimonas</taxon>
    </lineage>
</organism>
<dbReference type="RefSeq" id="WP_345195703.1">
    <property type="nucleotide sequence ID" value="NZ_BAABFL010000280.1"/>
</dbReference>
<feature type="transmembrane region" description="Helical" evidence="2">
    <location>
        <begin position="213"/>
        <end position="232"/>
    </location>
</feature>
<dbReference type="PANTHER" id="PTHR38434">
    <property type="entry name" value="BLL2549 PROTEIN"/>
    <property type="match status" value="1"/>
</dbReference>
<dbReference type="InterPro" id="IPR019286">
    <property type="entry name" value="DUF2339_TM"/>
</dbReference>
<reference evidence="4" key="1">
    <citation type="journal article" date="2019" name="Int. J. Syst. Evol. Microbiol.">
        <title>The Global Catalogue of Microorganisms (GCM) 10K type strain sequencing project: providing services to taxonomists for standard genome sequencing and annotation.</title>
        <authorList>
            <consortium name="The Broad Institute Genomics Platform"/>
            <consortium name="The Broad Institute Genome Sequencing Center for Infectious Disease"/>
            <person name="Wu L."/>
            <person name="Ma J."/>
        </authorList>
    </citation>
    <scope>NUCLEOTIDE SEQUENCE [LARGE SCALE GENOMIC DNA]</scope>
    <source>
        <strain evidence="4">JCM 17805</strain>
    </source>
</reference>
<evidence type="ECO:0000313" key="3">
    <source>
        <dbReference type="EMBL" id="GAA4649726.1"/>
    </source>
</evidence>
<proteinExistence type="predicted"/>
<evidence type="ECO:0000313" key="4">
    <source>
        <dbReference type="Proteomes" id="UP001500604"/>
    </source>
</evidence>
<accession>A0ABP8V1R8</accession>
<dbReference type="PANTHER" id="PTHR38434:SF1">
    <property type="entry name" value="BLL2549 PROTEIN"/>
    <property type="match status" value="1"/>
</dbReference>
<gene>
    <name evidence="3" type="ORF">GCM10023116_20060</name>
</gene>
<keyword evidence="2" id="KW-0812">Transmembrane</keyword>
<name>A0ABP8V1R8_9GAMM</name>
<keyword evidence="2" id="KW-1133">Transmembrane helix</keyword>
<feature type="transmembrane region" description="Helical" evidence="2">
    <location>
        <begin position="407"/>
        <end position="425"/>
    </location>
</feature>
<feature type="transmembrane region" description="Helical" evidence="2">
    <location>
        <begin position="190"/>
        <end position="207"/>
    </location>
</feature>
<feature type="transmembrane region" description="Helical" evidence="2">
    <location>
        <begin position="163"/>
        <end position="183"/>
    </location>
</feature>
<evidence type="ECO:0000256" key="1">
    <source>
        <dbReference type="SAM" id="MobiDB-lite"/>
    </source>
</evidence>
<sequence>MDGLDKLTQKMQTLESRLARIEKHLFEQDPANQSGSTQEKTSHAQPNGRGQNKSDTPGVQYQDYGYDLHIAKTDAPLSTSKIMAWCAGITFILAAVYFLKLVYDTGWLTPVRQIAIAYLSGIALIVGSFYFDKKDKQYAAYLPAVGLVVLYLTTFVAHLNYGFYTHGPATALVAMTTLLGIWLSRRFNNSVYLIFSEICIYASPFLIQSDNPQLLDLVIYYSAWSLLFSYCSLLDGRRITYLLPMYLAILGFDLIWRGAGGHQWQLAAGYQLVQFVIFAGNTILFSLYHKSPIEKDTTLAHGVALFMFYGIEYAILAKHIPDLVNYFALGSGVLVWFLYYCATRFYQGKEAFSQGAVLVSYYCSWVVVHAVFLSEIPGMWLPWSVLSMPFVYVLLNSRLRGNQQAAIPVMLACGGLFLLGYGMLLRDVLLNTDLKTPMPIVALFVYVALLYGMYWFATQREQFASNEPVENLKIESECLHF</sequence>
<comment type="caution">
    <text evidence="3">The sequence shown here is derived from an EMBL/GenBank/DDBJ whole genome shotgun (WGS) entry which is preliminary data.</text>
</comment>
<feature type="transmembrane region" description="Helical" evidence="2">
    <location>
        <begin position="323"/>
        <end position="342"/>
    </location>
</feature>
<feature type="transmembrane region" description="Helical" evidence="2">
    <location>
        <begin position="239"/>
        <end position="256"/>
    </location>
</feature>